<feature type="region of interest" description="Disordered" evidence="2">
    <location>
        <begin position="1715"/>
        <end position="1759"/>
    </location>
</feature>
<feature type="compositionally biased region" description="Polar residues" evidence="2">
    <location>
        <begin position="1869"/>
        <end position="1888"/>
    </location>
</feature>
<feature type="region of interest" description="Disordered" evidence="2">
    <location>
        <begin position="1842"/>
        <end position="1892"/>
    </location>
</feature>
<feature type="coiled-coil region" evidence="1">
    <location>
        <begin position="2105"/>
        <end position="2153"/>
    </location>
</feature>
<dbReference type="Pfam" id="PF19221">
    <property type="entry name" value="MELT"/>
    <property type="match status" value="13"/>
</dbReference>
<feature type="domain" description="Knl1 C-terminal RWD" evidence="3">
    <location>
        <begin position="2122"/>
        <end position="2273"/>
    </location>
</feature>
<protein>
    <submittedName>
        <fullName evidence="5">Kinetochore scaffold 1</fullName>
    </submittedName>
</protein>
<dbReference type="InterPro" id="IPR037388">
    <property type="entry name" value="Blinkin"/>
</dbReference>
<evidence type="ECO:0000313" key="5">
    <source>
        <dbReference type="RefSeq" id="XP_067151905.1"/>
    </source>
</evidence>
<dbReference type="PANTHER" id="PTHR16520:SF3">
    <property type="entry name" value="KINETOCHORE SCAFFOLD 1"/>
    <property type="match status" value="1"/>
</dbReference>
<dbReference type="Pfam" id="PF18210">
    <property type="entry name" value="Knl1_RWD_C"/>
    <property type="match status" value="1"/>
</dbReference>
<evidence type="ECO:0000313" key="4">
    <source>
        <dbReference type="Proteomes" id="UP001652627"/>
    </source>
</evidence>
<gene>
    <name evidence="5" type="primary">KNL1</name>
</gene>
<dbReference type="GeneID" id="106486746"/>
<name>A0ABM4EGT9_9AVES</name>
<feature type="compositionally biased region" description="Basic and acidic residues" evidence="2">
    <location>
        <begin position="1794"/>
        <end position="1812"/>
    </location>
</feature>
<dbReference type="InterPro" id="IPR043651">
    <property type="entry name" value="KNL1_MELT_rpt"/>
</dbReference>
<dbReference type="Proteomes" id="UP001652627">
    <property type="component" value="Chromosome 4"/>
</dbReference>
<evidence type="ECO:0000256" key="1">
    <source>
        <dbReference type="SAM" id="Coils"/>
    </source>
</evidence>
<feature type="compositionally biased region" description="Polar residues" evidence="2">
    <location>
        <begin position="1846"/>
        <end position="1860"/>
    </location>
</feature>
<reference evidence="5" key="1">
    <citation type="submission" date="2025-08" db="UniProtKB">
        <authorList>
            <consortium name="RefSeq"/>
        </authorList>
    </citation>
    <scope>IDENTIFICATION</scope>
    <source>
        <tissue evidence="5">Blood</tissue>
    </source>
</reference>
<keyword evidence="1" id="KW-0175">Coiled coil</keyword>
<dbReference type="CDD" id="cd22817">
    <property type="entry name" value="DRWD-N_Knl1"/>
    <property type="match status" value="1"/>
</dbReference>
<accession>A0ABM4EGT9</accession>
<dbReference type="InterPro" id="IPR040850">
    <property type="entry name" value="Knl1_RWD_C"/>
</dbReference>
<sequence>MDKIYSDPNMENDNTEHIRGKRLSSILKAPRSPLHDLGNGNEFTQDVNMEKRRKNSRRVSFADTINCRVFQRDLKTNVTERENTECAADTRKQVLLNQNEEPEAVQCEITGMDTLLHAPIQALVQQTEWPDADSTIQKTNRHDTTVIFSDENEMDMTASHTAVITRDLKNNQTDKAEKIDITSFLAGLKSNNGKPEMNKEFHFFCDPTNRSCPSSEEKPDTTTIKKINFNEFLMSLKSNGKVPNPTEGPEKENLFFVPSQVSEDMAQPSVGYVYSHEPEATCNVTKIFRGQDDGMEITKCQASDVKTMFSGICEAPPEQLICADVTEAFVDDGMDMTISHTAKMSFPFSSAENQSLNFKKDFPATELGNNSILKRASNQRLIVQENPQLCTDKKTINVENRLDTTALQTVEQQTRTMSVIPGSILSDTVFRGDKTVVFSMCDDMEITGNYTGIINNESIKEIGSSCSKTIEKTVNTNSLLVENPHPAHDDRGITKSIQSSMSYKNSALVLSSGSDERTEKVTQDHRTASMSAGFDSHANSVSTGICKGRLQHRLANSLLVSLPGEKTVIFSGEDRDLTKTYVVKDERKNIENEFPAGVSTSVTCEPHFLGIKSTSPNLNDQEEMEITKCQAVVMDNQSIGITADAKQMHCKIIPCKNENKNVSEVASSLDMDKENLEVMDIDVNIKSRHSIEMNTKDLEVTVVNKKLGKTNFQASGLSSSAKNVCSLQEQKKEVPKNIVTNNCAFVSLQRQNIEVSQSLQKNLLNASLSCPNDKTDMLSDDQNMDITKTHTAALDVAPVNMVLDYENNHNQSNVISKPLQTKTFLFSGGSDADITVSQTAAIECGDFKMNSNKPTVVPFAPDDSFISSNEPVPSGIKGNEQLGKILGMNTNYQNSDRQGKTNTMEGVNKVLPSEVDSRRDFLTSKTVSSKEDLKDPHSVDRLRLTCTEEPVLANTTEPPKGNSQLPLFLEKSVALSSGENMDLTENCSVKVPDQSINTVLPERKAVPKHVVQDENKTLSLKKEDMMNVNSQEQSGCNVYSLVSVKKMLTVTGSQHLSRLGEKTTVFSDDADMDITRSHTAAAVNKIILQPKSSNSDITLIPEDKTCVFTYSDDMEITRLDTVVVDKSMEKAASCGMLNIANRTGRKSLKGTTGEKTVLFSLSDEKNDMELTQSHTAAIGHEIVSQDKVALFSLSSFHPDKTVMFTSNQADMEMTESCSADKIIPKVLCDDKLNLDKEVGQEALSSSKAAVLVMDDMEITETHDAALQKISLQGRQHNQSVPLTSIDKTIMFTSNQTDMEIAKQVVQDAVSNSKTVIFTLPEDMEITKTHTAVLSDEIDLQDRRSILAISSVPADKTIVLTHSQGDMEITASHTIALNNNIKESENQEVSRKSTQQLDLHSALSASCRDEMYSPCIKDLNDEYHIKSKDKPDCSASSASVFPSEKETIKGHSDAIPDSVYAVSLPEDALDVHAPQNLDLLMDNSVSVNGQDLVHLGKLKSKRMSFKLPGNDVMDCSEGSEDLVSHVSLPIQQSDSLKSAPDALSTQGNRVLKDDSSRHEYLAADLAMDGSRIVSVSNNKSNENEGLSSEGEKLPKDFQANSEQTRQHLVSDIPRDQIDPTVAHELSGILNVCSKLKNIRRKSAVVSVSETTSVDHLPKLSAQSEDTLRFGKNTAKEQNTCLESGAAPIHANLGMTLKDKYQGISVPLGIFLPKLPNRRNPSVSSVQDINTKSPGKVEAPVSEVSPDTGETPDDNNSSGQNLSLSQFIAEEFLPVCPEEMDSNESVSSELEGDYNEINKKEISRNERTQSEKTKACNSPKRALEQDEKDLLQLKKLKKDECLDGEASQDLQDTSGTVSQSQVEIHEGEDPPNQSAKSPDCTQANTSSSLDSVKADTELTIQRSSQMESQLLTDSICEDNLWEKFQNGVITVGEFFTLLQVHIPIQKPRQSHLPANYAVSTPPTPEDLLFSQYVYRPKLRIYEEDCQALSQMIDELKPYASVQDQLLVNVNKSLWEVMRTCSDEELKSFGAELNKMKSYFTKESKILAHNGKVTLYSKLLQSSQEQWEKLQSRIAKMDEILEEADSCLAALEADSGWEECEADCSDEMGEWESKGRNLEEELGTLRAQEEELQRDLSDLETQNEQVLSDINHLQKKEKSCQELLEAYNFTEWEISEWSEQQAVFTFLYDSIEFTVVFGSPIDGEVFGENPCRKIVSMSFESLLDEEKAPLSSCLVQRLIFQFIESQGCWQERCPTLHYLPQVLHDISLVVSRCKVLGEEIEFLERWGGKFNLLKTAINDTKVKLLFSTSTAFAKFELTLSLSANYPSASLPFTVQNQIGNIGEEEISAVLSKVPLGYHYLRRMVSLIHHNLLQDPR</sequence>
<proteinExistence type="predicted"/>
<evidence type="ECO:0000256" key="2">
    <source>
        <dbReference type="SAM" id="MobiDB-lite"/>
    </source>
</evidence>
<feature type="compositionally biased region" description="Polar residues" evidence="2">
    <location>
        <begin position="1717"/>
        <end position="1731"/>
    </location>
</feature>
<keyword evidence="4" id="KW-1185">Reference proteome</keyword>
<organism evidence="4 5">
    <name type="scientific">Apteryx mantelli</name>
    <name type="common">North Island brown kiwi</name>
    <dbReference type="NCBI Taxonomy" id="2696672"/>
    <lineage>
        <taxon>Eukaryota</taxon>
        <taxon>Metazoa</taxon>
        <taxon>Chordata</taxon>
        <taxon>Craniata</taxon>
        <taxon>Vertebrata</taxon>
        <taxon>Euteleostomi</taxon>
        <taxon>Archelosauria</taxon>
        <taxon>Archosauria</taxon>
        <taxon>Dinosauria</taxon>
        <taxon>Saurischia</taxon>
        <taxon>Theropoda</taxon>
        <taxon>Coelurosauria</taxon>
        <taxon>Aves</taxon>
        <taxon>Palaeognathae</taxon>
        <taxon>Apterygiformes</taxon>
        <taxon>Apterygidae</taxon>
        <taxon>Apteryx</taxon>
    </lineage>
</organism>
<evidence type="ECO:0000259" key="3">
    <source>
        <dbReference type="Pfam" id="PF18210"/>
    </source>
</evidence>
<dbReference type="PANTHER" id="PTHR16520">
    <property type="entry name" value="KINETOCHORE SCAFFOLD 1"/>
    <property type="match status" value="1"/>
</dbReference>
<feature type="region of interest" description="Disordered" evidence="2">
    <location>
        <begin position="1777"/>
        <end position="1823"/>
    </location>
</feature>
<dbReference type="CDD" id="cd22892">
    <property type="entry name" value="DRWD-C_Knl1"/>
    <property type="match status" value="1"/>
</dbReference>
<dbReference type="RefSeq" id="XP_067151905.1">
    <property type="nucleotide sequence ID" value="XM_067295804.1"/>
</dbReference>
<dbReference type="CDD" id="cd21853">
    <property type="entry name" value="KNL1_NTD"/>
    <property type="match status" value="1"/>
</dbReference>